<proteinExistence type="predicted"/>
<reference evidence="1" key="2">
    <citation type="submission" date="2023-06" db="EMBL/GenBank/DDBJ databases">
        <authorList>
            <consortium name="Lawrence Berkeley National Laboratory"/>
            <person name="Haridas S."/>
            <person name="Hensen N."/>
            <person name="Bonometti L."/>
            <person name="Westerberg I."/>
            <person name="Brannstrom I.O."/>
            <person name="Guillou S."/>
            <person name="Cros-Aarteil S."/>
            <person name="Calhoun S."/>
            <person name="Kuo A."/>
            <person name="Mondo S."/>
            <person name="Pangilinan J."/>
            <person name="Riley R."/>
            <person name="LaButti K."/>
            <person name="Andreopoulos B."/>
            <person name="Lipzen A."/>
            <person name="Chen C."/>
            <person name="Yanf M."/>
            <person name="Daum C."/>
            <person name="Ng V."/>
            <person name="Clum A."/>
            <person name="Steindorff A."/>
            <person name="Ohm R."/>
            <person name="Martin F."/>
            <person name="Silar P."/>
            <person name="Natvig D."/>
            <person name="Lalanne C."/>
            <person name="Gautier V."/>
            <person name="Ament-velasquez S.L."/>
            <person name="Kruys A."/>
            <person name="Hutchinson M.I."/>
            <person name="Powell A.J."/>
            <person name="Barry K."/>
            <person name="Miller A.N."/>
            <person name="Grigoriev I.V."/>
            <person name="Debuchy R."/>
            <person name="Gladieux P."/>
            <person name="Thoren M.H."/>
            <person name="Johannesson H."/>
        </authorList>
    </citation>
    <scope>NUCLEOTIDE SEQUENCE</scope>
    <source>
        <strain evidence="1">CBS 232.78</strain>
    </source>
</reference>
<dbReference type="AlphaFoldDB" id="A0AAE0TZP7"/>
<gene>
    <name evidence="1" type="ORF">B0H63DRAFT_184817</name>
</gene>
<protein>
    <recommendedName>
        <fullName evidence="3">Ankyrin repeat protein</fullName>
    </recommendedName>
</protein>
<dbReference type="Gene3D" id="1.25.40.20">
    <property type="entry name" value="Ankyrin repeat-containing domain"/>
    <property type="match status" value="2"/>
</dbReference>
<name>A0AAE0TZP7_9PEZI</name>
<organism evidence="1 2">
    <name type="scientific">Podospora didyma</name>
    <dbReference type="NCBI Taxonomy" id="330526"/>
    <lineage>
        <taxon>Eukaryota</taxon>
        <taxon>Fungi</taxon>
        <taxon>Dikarya</taxon>
        <taxon>Ascomycota</taxon>
        <taxon>Pezizomycotina</taxon>
        <taxon>Sordariomycetes</taxon>
        <taxon>Sordariomycetidae</taxon>
        <taxon>Sordariales</taxon>
        <taxon>Podosporaceae</taxon>
        <taxon>Podospora</taxon>
    </lineage>
</organism>
<evidence type="ECO:0000313" key="1">
    <source>
        <dbReference type="EMBL" id="KAK3385583.1"/>
    </source>
</evidence>
<dbReference type="EMBL" id="JAULSW010000004">
    <property type="protein sequence ID" value="KAK3385583.1"/>
    <property type="molecule type" value="Genomic_DNA"/>
</dbReference>
<accession>A0AAE0TZP7</accession>
<dbReference type="SUPFAM" id="SSF48403">
    <property type="entry name" value="Ankyrin repeat"/>
    <property type="match status" value="1"/>
</dbReference>
<dbReference type="InterPro" id="IPR036770">
    <property type="entry name" value="Ankyrin_rpt-contain_sf"/>
</dbReference>
<dbReference type="Proteomes" id="UP001285441">
    <property type="component" value="Unassembled WGS sequence"/>
</dbReference>
<reference evidence="1" key="1">
    <citation type="journal article" date="2023" name="Mol. Phylogenet. Evol.">
        <title>Genome-scale phylogeny and comparative genomics of the fungal order Sordariales.</title>
        <authorList>
            <person name="Hensen N."/>
            <person name="Bonometti L."/>
            <person name="Westerberg I."/>
            <person name="Brannstrom I.O."/>
            <person name="Guillou S."/>
            <person name="Cros-Aarteil S."/>
            <person name="Calhoun S."/>
            <person name="Haridas S."/>
            <person name="Kuo A."/>
            <person name="Mondo S."/>
            <person name="Pangilinan J."/>
            <person name="Riley R."/>
            <person name="LaButti K."/>
            <person name="Andreopoulos B."/>
            <person name="Lipzen A."/>
            <person name="Chen C."/>
            <person name="Yan M."/>
            <person name="Daum C."/>
            <person name="Ng V."/>
            <person name="Clum A."/>
            <person name="Steindorff A."/>
            <person name="Ohm R.A."/>
            <person name="Martin F."/>
            <person name="Silar P."/>
            <person name="Natvig D.O."/>
            <person name="Lalanne C."/>
            <person name="Gautier V."/>
            <person name="Ament-Velasquez S.L."/>
            <person name="Kruys A."/>
            <person name="Hutchinson M.I."/>
            <person name="Powell A.J."/>
            <person name="Barry K."/>
            <person name="Miller A.N."/>
            <person name="Grigoriev I.V."/>
            <person name="Debuchy R."/>
            <person name="Gladieux P."/>
            <person name="Hiltunen Thoren M."/>
            <person name="Johannesson H."/>
        </authorList>
    </citation>
    <scope>NUCLEOTIDE SEQUENCE</scope>
    <source>
        <strain evidence="1">CBS 232.78</strain>
    </source>
</reference>
<evidence type="ECO:0008006" key="3">
    <source>
        <dbReference type="Google" id="ProtNLM"/>
    </source>
</evidence>
<comment type="caution">
    <text evidence="1">The sequence shown here is derived from an EMBL/GenBank/DDBJ whole genome shotgun (WGS) entry which is preliminary data.</text>
</comment>
<evidence type="ECO:0000313" key="2">
    <source>
        <dbReference type="Proteomes" id="UP001285441"/>
    </source>
</evidence>
<keyword evidence="2" id="KW-1185">Reference proteome</keyword>
<sequence>MADLRCPLDGGMDIDALNLFGQSALSQVVDPKTHIHIEQMESIIHLINSGADVHIPCQSERMYKPMLNSPLWCAIIGGHIKLVAFMLRKQPIRGNTRATEARYLHKYIQREMSKLPYEKGFRILPDSRNKRVKDTMPNKGIIKMLLAAGADDRQKNSNGDTPLAVLIRCLIGRTYSIPCVIQLIKPLSRGVDLNDANVFGESIGSLLQDRMEHFKLIEKLDKPAEKAALGWPHSKHSSAAKVPRAPVALRGTDQLRLLRASRNQAGGRHIASGPSDCNLSFALCWPMAV</sequence>